<comment type="catalytic activity">
    <reaction evidence="7">
        <text>UDP-N-acetyl-alpha-D-muramoyl-L-alanyl-D-glutamate + meso-2,6-diaminopimelate + ATP = UDP-N-acetyl-alpha-D-muramoyl-L-alanyl-gamma-D-glutamyl-meso-2,6-diaminopimelate + ADP + phosphate + H(+)</text>
        <dbReference type="Rhea" id="RHEA:23676"/>
        <dbReference type="ChEBI" id="CHEBI:15378"/>
        <dbReference type="ChEBI" id="CHEBI:30616"/>
        <dbReference type="ChEBI" id="CHEBI:43474"/>
        <dbReference type="ChEBI" id="CHEBI:57791"/>
        <dbReference type="ChEBI" id="CHEBI:83900"/>
        <dbReference type="ChEBI" id="CHEBI:83905"/>
        <dbReference type="ChEBI" id="CHEBI:456216"/>
        <dbReference type="EC" id="6.3.2.13"/>
    </reaction>
</comment>
<dbReference type="Gene3D" id="3.40.1190.10">
    <property type="entry name" value="Mur-like, catalytic domain"/>
    <property type="match status" value="1"/>
</dbReference>
<organism evidence="12 13">
    <name type="scientific">Porphyromonas catoniae F0037</name>
    <dbReference type="NCBI Taxonomy" id="1127696"/>
    <lineage>
        <taxon>Bacteria</taxon>
        <taxon>Pseudomonadati</taxon>
        <taxon>Bacteroidota</taxon>
        <taxon>Bacteroidia</taxon>
        <taxon>Bacteroidales</taxon>
        <taxon>Porphyromonadaceae</taxon>
        <taxon>Porphyromonas</taxon>
    </lineage>
</organism>
<keyword evidence="3 7" id="KW-0133">Cell shape</keyword>
<evidence type="ECO:0000259" key="10">
    <source>
        <dbReference type="Pfam" id="PF02875"/>
    </source>
</evidence>
<feature type="binding site" evidence="7">
    <location>
        <position position="461"/>
    </location>
    <ligand>
        <name>meso-2,6-diaminopimelate</name>
        <dbReference type="ChEBI" id="CHEBI:57791"/>
    </ligand>
</feature>
<dbReference type="GO" id="GO:0051301">
    <property type="term" value="P:cell division"/>
    <property type="evidence" value="ECO:0007669"/>
    <property type="project" value="UniProtKB-KW"/>
</dbReference>
<evidence type="ECO:0000256" key="8">
    <source>
        <dbReference type="RuleBase" id="RU004135"/>
    </source>
</evidence>
<feature type="binding site" evidence="7">
    <location>
        <begin position="158"/>
        <end position="159"/>
    </location>
    <ligand>
        <name>UDP-N-acetyl-alpha-D-muramoyl-L-alanyl-D-glutamate</name>
        <dbReference type="ChEBI" id="CHEBI:83900"/>
    </ligand>
</feature>
<dbReference type="GO" id="GO:0008360">
    <property type="term" value="P:regulation of cell shape"/>
    <property type="evidence" value="ECO:0007669"/>
    <property type="project" value="UniProtKB-KW"/>
</dbReference>
<dbReference type="GO" id="GO:0005737">
    <property type="term" value="C:cytoplasm"/>
    <property type="evidence" value="ECO:0007669"/>
    <property type="project" value="UniProtKB-SubCell"/>
</dbReference>
<sequence length="491" mass="54112">MTSRLFDLVQGVWYQSPSQTSTIEAIKITQITEDSRRVTPGTLFVALRGVHADGHLFVPKAIEAGASAVVVEELPKEQVEGVVYLVVEDTAKALGELSARWEGNPSEGLTVVGVTGTNGKTTIATLLYRLFRSAGYRCGLISTVCNYIEDEPKAATHTTPSAPELQRLLRQMKDAGCTHVFMEVSSHAMAQHRTAGVHFSGGIFTNLTRDHLDYHGTVEAYLKAKKSFFDGLDKDAFALTNLDEKSGPVMLQNTRAKKYSYALRNPADYKARILERYPYGTSIELCGKEVLVQLIGDFNVYNILAVYASALLLGMEQDEALCHISTLKAVDGRFQTLISPHRGYIAIVDYAHTPDALVNVLDTIREIKGKDAKVICVVGCGGDRDKGKRPIMAHEAALRSEKLILTSDNPRTEKPETIIQEMLDGLSSSEQSRTLKITDRAEAIRTATMLADRGDIILVAGKGHETYQEINGERHHFDDREVIKAQFAQEV</sequence>
<dbReference type="GO" id="GO:0000287">
    <property type="term" value="F:magnesium ion binding"/>
    <property type="evidence" value="ECO:0007669"/>
    <property type="project" value="UniProtKB-UniRule"/>
</dbReference>
<dbReference type="SUPFAM" id="SSF53244">
    <property type="entry name" value="MurD-like peptide ligases, peptide-binding domain"/>
    <property type="match status" value="1"/>
</dbReference>
<keyword evidence="4 7" id="KW-0573">Peptidoglycan synthesis</keyword>
<name>L1NDH4_9PORP</name>
<dbReference type="AlphaFoldDB" id="L1NDH4"/>
<evidence type="ECO:0000256" key="6">
    <source>
        <dbReference type="ARBA" id="ARBA00023316"/>
    </source>
</evidence>
<evidence type="ECO:0000256" key="3">
    <source>
        <dbReference type="ARBA" id="ARBA00022960"/>
    </source>
</evidence>
<dbReference type="eggNOG" id="COG0769">
    <property type="taxonomic scope" value="Bacteria"/>
</dbReference>
<dbReference type="InterPro" id="IPR013221">
    <property type="entry name" value="Mur_ligase_cen"/>
</dbReference>
<comment type="caution">
    <text evidence="12">The sequence shown here is derived from an EMBL/GenBank/DDBJ whole genome shotgun (WGS) entry which is preliminary data.</text>
</comment>
<dbReference type="PANTHER" id="PTHR23135:SF4">
    <property type="entry name" value="UDP-N-ACETYLMURAMOYL-L-ALANYL-D-GLUTAMATE--2,6-DIAMINOPIMELATE LIGASE MURE HOMOLOG, CHLOROPLASTIC"/>
    <property type="match status" value="1"/>
</dbReference>
<keyword evidence="6 7" id="KW-0961">Cell wall biogenesis/degradation</keyword>
<comment type="subcellular location">
    <subcellularLocation>
        <location evidence="7 8">Cytoplasm</location>
    </subcellularLocation>
</comment>
<evidence type="ECO:0000256" key="7">
    <source>
        <dbReference type="HAMAP-Rule" id="MF_00208"/>
    </source>
</evidence>
<dbReference type="Gene3D" id="3.90.190.20">
    <property type="entry name" value="Mur ligase, C-terminal domain"/>
    <property type="match status" value="1"/>
</dbReference>
<keyword evidence="7" id="KW-0067">ATP-binding</keyword>
<dbReference type="NCBIfam" id="NF001126">
    <property type="entry name" value="PRK00139.1-4"/>
    <property type="match status" value="1"/>
</dbReference>
<dbReference type="InterPro" id="IPR000713">
    <property type="entry name" value="Mur_ligase_N"/>
</dbReference>
<protein>
    <recommendedName>
        <fullName evidence="7">UDP-N-acetylmuramoyl-L-alanyl-D-glutamate--2,6-diaminopimelate ligase</fullName>
        <ecNumber evidence="7">6.3.2.13</ecNumber>
    </recommendedName>
    <alternativeName>
        <fullName evidence="7">Meso-A2pm-adding enzyme</fullName>
    </alternativeName>
    <alternativeName>
        <fullName evidence="7">Meso-diaminopimelate-adding enzyme</fullName>
    </alternativeName>
    <alternativeName>
        <fullName evidence="7">UDP-MurNAc-L-Ala-D-Glu:meso-diaminopimelate ligase</fullName>
    </alternativeName>
    <alternativeName>
        <fullName evidence="7">UDP-MurNAc-tripeptide synthetase</fullName>
    </alternativeName>
    <alternativeName>
        <fullName evidence="7">UDP-N-acetylmuramyl-tripeptide synthetase</fullName>
    </alternativeName>
</protein>
<dbReference type="InterPro" id="IPR036615">
    <property type="entry name" value="Mur_ligase_C_dom_sf"/>
</dbReference>
<accession>L1NDH4</accession>
<dbReference type="InterPro" id="IPR035911">
    <property type="entry name" value="MurE/MurF_N"/>
</dbReference>
<dbReference type="PATRIC" id="fig|1127696.3.peg.875"/>
<evidence type="ECO:0000256" key="4">
    <source>
        <dbReference type="ARBA" id="ARBA00022984"/>
    </source>
</evidence>
<dbReference type="Pfam" id="PF08245">
    <property type="entry name" value="Mur_ligase_M"/>
    <property type="match status" value="1"/>
</dbReference>
<dbReference type="HAMAP" id="MF_00208">
    <property type="entry name" value="MurE"/>
    <property type="match status" value="1"/>
</dbReference>
<feature type="binding site" evidence="7">
    <location>
        <position position="193"/>
    </location>
    <ligand>
        <name>UDP-N-acetyl-alpha-D-muramoyl-L-alanyl-D-glutamate</name>
        <dbReference type="ChEBI" id="CHEBI:83900"/>
    </ligand>
</feature>
<evidence type="ECO:0000313" key="13">
    <source>
        <dbReference type="Proteomes" id="UP000010408"/>
    </source>
</evidence>
<dbReference type="GO" id="GO:0009252">
    <property type="term" value="P:peptidoglycan biosynthetic process"/>
    <property type="evidence" value="ECO:0007669"/>
    <property type="project" value="UniProtKB-UniRule"/>
</dbReference>
<feature type="binding site" evidence="7">
    <location>
        <position position="384"/>
    </location>
    <ligand>
        <name>meso-2,6-diaminopimelate</name>
        <dbReference type="ChEBI" id="CHEBI:57791"/>
    </ligand>
</feature>
<dbReference type="Pfam" id="PF02875">
    <property type="entry name" value="Mur_ligase_C"/>
    <property type="match status" value="1"/>
</dbReference>
<feature type="binding site" evidence="7">
    <location>
        <position position="191"/>
    </location>
    <ligand>
        <name>UDP-N-acetyl-alpha-D-muramoyl-L-alanyl-D-glutamate</name>
        <dbReference type="ChEBI" id="CHEBI:83900"/>
    </ligand>
</feature>
<feature type="domain" description="Mur ligase central" evidence="11">
    <location>
        <begin position="114"/>
        <end position="309"/>
    </location>
</feature>
<dbReference type="EC" id="6.3.2.13" evidence="7"/>
<keyword evidence="7 12" id="KW-0436">Ligase</keyword>
<evidence type="ECO:0000259" key="11">
    <source>
        <dbReference type="Pfam" id="PF08245"/>
    </source>
</evidence>
<keyword evidence="7" id="KW-0460">Magnesium</keyword>
<dbReference type="EMBL" id="AMEQ01000026">
    <property type="protein sequence ID" value="EKY01418.1"/>
    <property type="molecule type" value="Genomic_DNA"/>
</dbReference>
<comment type="cofactor">
    <cofactor evidence="7">
        <name>Mg(2+)</name>
        <dbReference type="ChEBI" id="CHEBI:18420"/>
    </cofactor>
</comment>
<dbReference type="InterPro" id="IPR036565">
    <property type="entry name" value="Mur-like_cat_sf"/>
</dbReference>
<feature type="short sequence motif" description="Meso-diaminopimelate recognition motif" evidence="7">
    <location>
        <begin position="408"/>
        <end position="411"/>
    </location>
</feature>
<gene>
    <name evidence="7" type="primary">murE</name>
    <name evidence="12" type="ORF">HMPREF9134_00962</name>
</gene>
<dbReference type="Pfam" id="PF01225">
    <property type="entry name" value="Mur_ligase"/>
    <property type="match status" value="1"/>
</dbReference>
<dbReference type="Gene3D" id="3.40.1390.10">
    <property type="entry name" value="MurE/MurF, N-terminal domain"/>
    <property type="match status" value="1"/>
</dbReference>
<dbReference type="UniPathway" id="UPA00219"/>
<comment type="similarity">
    <text evidence="1 7">Belongs to the MurCDEF family. MurE subfamily.</text>
</comment>
<dbReference type="STRING" id="1127696.HMPREF9134_00962"/>
<comment type="caution">
    <text evidence="7">Lacks conserved residue(s) required for the propagation of feature annotation.</text>
</comment>
<reference evidence="12 13" key="1">
    <citation type="submission" date="2012-05" db="EMBL/GenBank/DDBJ databases">
        <authorList>
            <person name="Weinstock G."/>
            <person name="Sodergren E."/>
            <person name="Lobos E.A."/>
            <person name="Fulton L."/>
            <person name="Fulton R."/>
            <person name="Courtney L."/>
            <person name="Fronick C."/>
            <person name="O'Laughlin M."/>
            <person name="Godfrey J."/>
            <person name="Wilson R.M."/>
            <person name="Miner T."/>
            <person name="Farmer C."/>
            <person name="Delehaunty K."/>
            <person name="Cordes M."/>
            <person name="Minx P."/>
            <person name="Tomlinson C."/>
            <person name="Chen J."/>
            <person name="Wollam A."/>
            <person name="Pepin K.H."/>
            <person name="Bhonagiri V."/>
            <person name="Zhang X."/>
            <person name="Suruliraj S."/>
            <person name="Warren W."/>
            <person name="Mitreva M."/>
            <person name="Mardis E.R."/>
            <person name="Wilson R.K."/>
        </authorList>
    </citation>
    <scope>NUCLEOTIDE SEQUENCE [LARGE SCALE GENOMIC DNA]</scope>
    <source>
        <strain evidence="12 13">F0037</strain>
    </source>
</reference>
<dbReference type="SUPFAM" id="SSF63418">
    <property type="entry name" value="MurE/MurF N-terminal domain"/>
    <property type="match status" value="1"/>
</dbReference>
<evidence type="ECO:0000256" key="1">
    <source>
        <dbReference type="ARBA" id="ARBA00005898"/>
    </source>
</evidence>
<feature type="domain" description="Mur ligase C-terminal" evidence="10">
    <location>
        <begin position="332"/>
        <end position="463"/>
    </location>
</feature>
<dbReference type="RefSeq" id="WP_005469428.1">
    <property type="nucleotide sequence ID" value="NZ_KB291046.1"/>
</dbReference>
<comment type="pathway">
    <text evidence="7 8">Cell wall biogenesis; peptidoglycan biosynthesis.</text>
</comment>
<feature type="binding site" evidence="7">
    <location>
        <position position="35"/>
    </location>
    <ligand>
        <name>UDP-N-acetyl-alpha-D-muramoyl-L-alanyl-D-glutamate</name>
        <dbReference type="ChEBI" id="CHEBI:83900"/>
    </ligand>
</feature>
<dbReference type="GO" id="GO:0005524">
    <property type="term" value="F:ATP binding"/>
    <property type="evidence" value="ECO:0007669"/>
    <property type="project" value="UniProtKB-UniRule"/>
</dbReference>
<dbReference type="InterPro" id="IPR004101">
    <property type="entry name" value="Mur_ligase_C"/>
</dbReference>
<dbReference type="InterPro" id="IPR005761">
    <property type="entry name" value="UDP-N-AcMur-Glu-dNH2Pim_ligase"/>
</dbReference>
<dbReference type="HOGENOM" id="CLU_022291_4_1_10"/>
<feature type="binding site" evidence="7">
    <location>
        <position position="465"/>
    </location>
    <ligand>
        <name>meso-2,6-diaminopimelate</name>
        <dbReference type="ChEBI" id="CHEBI:57791"/>
    </ligand>
</feature>
<dbReference type="NCBIfam" id="TIGR01085">
    <property type="entry name" value="murE"/>
    <property type="match status" value="1"/>
</dbReference>
<evidence type="ECO:0000256" key="2">
    <source>
        <dbReference type="ARBA" id="ARBA00022618"/>
    </source>
</evidence>
<keyword evidence="5 7" id="KW-0131">Cell cycle</keyword>
<feature type="binding site" evidence="7">
    <location>
        <begin position="116"/>
        <end position="122"/>
    </location>
    <ligand>
        <name>ATP</name>
        <dbReference type="ChEBI" id="CHEBI:30616"/>
    </ligand>
</feature>
<evidence type="ECO:0000259" key="9">
    <source>
        <dbReference type="Pfam" id="PF01225"/>
    </source>
</evidence>
<dbReference type="SUPFAM" id="SSF53623">
    <property type="entry name" value="MurD-like peptide ligases, catalytic domain"/>
    <property type="match status" value="1"/>
</dbReference>
<dbReference type="PANTHER" id="PTHR23135">
    <property type="entry name" value="MUR LIGASE FAMILY MEMBER"/>
    <property type="match status" value="1"/>
</dbReference>
<feature type="modified residue" description="N6-carboxylysine" evidence="7">
    <location>
        <position position="225"/>
    </location>
</feature>
<dbReference type="GO" id="GO:0008765">
    <property type="term" value="F:UDP-N-acetylmuramoylalanyl-D-glutamate-2,6-diaminopimelate ligase activity"/>
    <property type="evidence" value="ECO:0007669"/>
    <property type="project" value="UniProtKB-UniRule"/>
</dbReference>
<feature type="binding site" evidence="7">
    <location>
        <position position="185"/>
    </location>
    <ligand>
        <name>UDP-N-acetyl-alpha-D-muramoyl-L-alanyl-D-glutamate</name>
        <dbReference type="ChEBI" id="CHEBI:83900"/>
    </ligand>
</feature>
<comment type="function">
    <text evidence="7">Catalyzes the addition of meso-diaminopimelic acid to the nucleotide precursor UDP-N-acetylmuramoyl-L-alanyl-D-glutamate (UMAG) in the biosynthesis of bacterial cell-wall peptidoglycan.</text>
</comment>
<feature type="binding site" evidence="7">
    <location>
        <begin position="408"/>
        <end position="411"/>
    </location>
    <ligand>
        <name>meso-2,6-diaminopimelate</name>
        <dbReference type="ChEBI" id="CHEBI:57791"/>
    </ligand>
</feature>
<dbReference type="GO" id="GO:0071555">
    <property type="term" value="P:cell wall organization"/>
    <property type="evidence" value="ECO:0007669"/>
    <property type="project" value="UniProtKB-KW"/>
</dbReference>
<evidence type="ECO:0000256" key="5">
    <source>
        <dbReference type="ARBA" id="ARBA00023306"/>
    </source>
</evidence>
<proteinExistence type="inferred from homology"/>
<feature type="domain" description="Mur ligase N-terminal catalytic" evidence="9">
    <location>
        <begin position="27"/>
        <end position="100"/>
    </location>
</feature>
<keyword evidence="7" id="KW-0547">Nucleotide-binding</keyword>
<comment type="PTM">
    <text evidence="7">Carboxylation is probably crucial for Mg(2+) binding and, consequently, for the gamma-phosphate positioning of ATP.</text>
</comment>
<keyword evidence="7" id="KW-0963">Cytoplasm</keyword>
<dbReference type="Proteomes" id="UP000010408">
    <property type="component" value="Unassembled WGS sequence"/>
</dbReference>
<evidence type="ECO:0000313" key="12">
    <source>
        <dbReference type="EMBL" id="EKY01418.1"/>
    </source>
</evidence>
<keyword evidence="2 7" id="KW-0132">Cell division</keyword>